<dbReference type="Proteomes" id="UP000808761">
    <property type="component" value="Unassembled WGS sequence"/>
</dbReference>
<dbReference type="EMBL" id="JACRKR010000120">
    <property type="protein sequence ID" value="MBI5078858.1"/>
    <property type="molecule type" value="Genomic_DNA"/>
</dbReference>
<dbReference type="GO" id="GO:0009306">
    <property type="term" value="P:protein secretion"/>
    <property type="evidence" value="ECO:0007669"/>
    <property type="project" value="InterPro"/>
</dbReference>
<evidence type="ECO:0000256" key="4">
    <source>
        <dbReference type="ARBA" id="ARBA00023136"/>
    </source>
</evidence>
<proteinExistence type="predicted"/>
<evidence type="ECO:0000313" key="6">
    <source>
        <dbReference type="EMBL" id="MBI5078858.1"/>
    </source>
</evidence>
<protein>
    <submittedName>
        <fullName evidence="6">Translocation/assembly module TamB domain-containing protein</fullName>
    </submittedName>
</protein>
<evidence type="ECO:0000313" key="7">
    <source>
        <dbReference type="Proteomes" id="UP000808761"/>
    </source>
</evidence>
<feature type="non-terminal residue" evidence="6">
    <location>
        <position position="1"/>
    </location>
</feature>
<dbReference type="InterPro" id="IPR007452">
    <property type="entry name" value="TamB_C"/>
</dbReference>
<evidence type="ECO:0000256" key="1">
    <source>
        <dbReference type="ARBA" id="ARBA00004167"/>
    </source>
</evidence>
<comment type="caution">
    <text evidence="6">The sequence shown here is derived from an EMBL/GenBank/DDBJ whole genome shotgun (WGS) entry which is preliminary data.</text>
</comment>
<evidence type="ECO:0000256" key="2">
    <source>
        <dbReference type="ARBA" id="ARBA00022692"/>
    </source>
</evidence>
<dbReference type="PANTHER" id="PTHR34457:SF3">
    <property type="entry name" value="PROTEIN TIC236, CHLOROPLASTIC"/>
    <property type="match status" value="1"/>
</dbReference>
<name>A0A9D6YW19_UNCSA</name>
<dbReference type="PANTHER" id="PTHR34457">
    <property type="entry name" value="EMBRYO DEFECTIVE 2410"/>
    <property type="match status" value="1"/>
</dbReference>
<accession>A0A9D6YW19</accession>
<evidence type="ECO:0000259" key="5">
    <source>
        <dbReference type="Pfam" id="PF04357"/>
    </source>
</evidence>
<dbReference type="Pfam" id="PF04357">
    <property type="entry name" value="TamB"/>
    <property type="match status" value="1"/>
</dbReference>
<keyword evidence="4" id="KW-0472">Membrane</keyword>
<organism evidence="6 7">
    <name type="scientific">Candidatus Saganbacteria bacterium</name>
    <dbReference type="NCBI Taxonomy" id="2575572"/>
    <lineage>
        <taxon>Bacteria</taxon>
        <taxon>Bacillati</taxon>
        <taxon>Saganbacteria</taxon>
    </lineage>
</organism>
<comment type="subcellular location">
    <subcellularLocation>
        <location evidence="1">Membrane</location>
        <topology evidence="1">Single-pass membrane protein</topology>
    </subcellularLocation>
</comment>
<evidence type="ECO:0000256" key="3">
    <source>
        <dbReference type="ARBA" id="ARBA00022989"/>
    </source>
</evidence>
<dbReference type="InterPro" id="IPR053022">
    <property type="entry name" value="Chloroplast_translocon_comp"/>
</dbReference>
<keyword evidence="2" id="KW-0812">Transmembrane</keyword>
<feature type="domain" description="Translocation and assembly module TamB C-terminal" evidence="5">
    <location>
        <begin position="970"/>
        <end position="1051"/>
    </location>
</feature>
<gene>
    <name evidence="6" type="ORF">HZB08_02430</name>
</gene>
<dbReference type="GO" id="GO:0005886">
    <property type="term" value="C:plasma membrane"/>
    <property type="evidence" value="ECO:0007669"/>
    <property type="project" value="InterPro"/>
</dbReference>
<sequence length="1325" mass="145575">QNLDLAVTLPDADLKTIFAVFPQAGKFDLQGKGTASLFIRGSVARPAIEGTAEVSGGMFYGQKFGGLTRFAYKTNLFNADIQNLSAYRGTSSAKVQIVFSKKEPQVDLQAKISKLDLAALAQNAPGIEGLAAGSLKLSGSPGNLRGQLTADLSRALIFGQPIQNLSSSFRIKDGDFQIEDIRTVSNGLSFSGHGKISRDLVFDLRAEAEGLRLSGRGILGKMQATLNKFKGGMRAQINQAFLHSPLRNLSASGEAVLTAGQIGEQLFDRAEGKIELNKGRIQMKDVFFQKGNSTLEASGQIGFGTPTLLRIAGNGIKLEDVKILNHFLPPGIKNPRGTVSMEVEVTGALSRETHLVSFDPLLGLTAKGKMLLLDNFWADVPVARALVDFSWQEQTLSIPDCRIEMPDSTLDLDLKLKRDGTISASLKGAADFSHFQNPIKNYGRLSGQAGVNLKLEGRVGNPDLTASFRLNQCRFNEVGFDSVTGSLNYSRHKLTILEPILFRNGQDLYTLSGNASLSTEAPAGSAVDLELKILEADLPSVYRLFGKLRGEVVRRLFLPAESKTVKIVRANLALPTYLPYTHGERIQFYSSDSKKNYFLKTWGDIRLDYEKNLSAAPEENLGGKLAGSFRLKGKVRNPTGKLNFQLARGYFRTFVFDEFTGSANLKNGEIKIEKAVLKKDRGDITFRGDYNFNGVVFLSIVANEMPLDLLRVIFPDKEFKGYFSMNAGLDGPIQNPRISVAAGGRDITIAGIDFDRATFSVTKKNGNLYFHEVSLLQGKSLSSLYGNISLSSPGQINLEANLVGNTIGLLNLFTNEIKWLKGNASISTKIRGTLEKPHFEGEISVTDGALQVKAANSELRRLQGNAVIKNNSLHIENLTGSWVSEKTRGWPNLICLAGTIDLNKVLAEKNMVNLNLVFNPAHLYIAIPNLYTGSLHIRELALEGPFYFNLSEGPLLKGRLEADNALITLPRTAAQPGKIFPLNFNLEADLASNVYATMGEVFTYDLSNVLMNLEIAGEKLKLSGRLDTPNLQGKISIKRGTVNILNQEFNILPPEAQKKFFPYDSEKIKENTASFTGETGHGGILPEINLTSTVNVENPEKDESGKYVKKKVAILARLEGTIGAAEKERGLKILLSGFTEDKTKSPPEMVPAVYNEQDLKVMLLPDFIKSLAGIGRPEEINETKTDTSVVIADYLNSRVQALLFRPLERELEQKLGLESLTLEYNLGPKIKETIGIKETKGFEEEKPAWSVAFAKGFFDRLFIDFRYSQGVEQTTGSGATTTFNYQLTYKFNPIWSIIYFREPASLTDINTGFQKITLKAGFSLW</sequence>
<reference evidence="6" key="1">
    <citation type="submission" date="2020-07" db="EMBL/GenBank/DDBJ databases">
        <title>Huge and variable diversity of episymbiotic CPR bacteria and DPANN archaea in groundwater ecosystems.</title>
        <authorList>
            <person name="He C.Y."/>
            <person name="Keren R."/>
            <person name="Whittaker M."/>
            <person name="Farag I.F."/>
            <person name="Doudna J."/>
            <person name="Cate J.H.D."/>
            <person name="Banfield J.F."/>
        </authorList>
    </citation>
    <scope>NUCLEOTIDE SEQUENCE</scope>
    <source>
        <strain evidence="6">NC_groundwater_1860_Pr3_B-0.1um_51_7</strain>
    </source>
</reference>
<keyword evidence="3" id="KW-1133">Transmembrane helix</keyword>